<keyword evidence="3" id="KW-1185">Reference proteome</keyword>
<organism evidence="2 3">
    <name type="scientific">Pleurodeles waltl</name>
    <name type="common">Iberian ribbed newt</name>
    <dbReference type="NCBI Taxonomy" id="8319"/>
    <lineage>
        <taxon>Eukaryota</taxon>
        <taxon>Metazoa</taxon>
        <taxon>Chordata</taxon>
        <taxon>Craniata</taxon>
        <taxon>Vertebrata</taxon>
        <taxon>Euteleostomi</taxon>
        <taxon>Amphibia</taxon>
        <taxon>Batrachia</taxon>
        <taxon>Caudata</taxon>
        <taxon>Salamandroidea</taxon>
        <taxon>Salamandridae</taxon>
        <taxon>Pleurodelinae</taxon>
        <taxon>Pleurodeles</taxon>
    </lineage>
</organism>
<feature type="compositionally biased region" description="Low complexity" evidence="1">
    <location>
        <begin position="92"/>
        <end position="105"/>
    </location>
</feature>
<dbReference type="Proteomes" id="UP001066276">
    <property type="component" value="Chromosome 5"/>
</dbReference>
<gene>
    <name evidence="2" type="ORF">NDU88_007612</name>
</gene>
<comment type="caution">
    <text evidence="2">The sequence shown here is derived from an EMBL/GenBank/DDBJ whole genome shotgun (WGS) entry which is preliminary data.</text>
</comment>
<dbReference type="EMBL" id="JANPWB010000009">
    <property type="protein sequence ID" value="KAJ1154869.1"/>
    <property type="molecule type" value="Genomic_DNA"/>
</dbReference>
<evidence type="ECO:0000313" key="2">
    <source>
        <dbReference type="EMBL" id="KAJ1154869.1"/>
    </source>
</evidence>
<accession>A0AAV7RRG1</accession>
<evidence type="ECO:0000256" key="1">
    <source>
        <dbReference type="SAM" id="MobiDB-lite"/>
    </source>
</evidence>
<reference evidence="2" key="1">
    <citation type="journal article" date="2022" name="bioRxiv">
        <title>Sequencing and chromosome-scale assembly of the giantPleurodeles waltlgenome.</title>
        <authorList>
            <person name="Brown T."/>
            <person name="Elewa A."/>
            <person name="Iarovenko S."/>
            <person name="Subramanian E."/>
            <person name="Araus A.J."/>
            <person name="Petzold A."/>
            <person name="Susuki M."/>
            <person name="Suzuki K.-i.T."/>
            <person name="Hayashi T."/>
            <person name="Toyoda A."/>
            <person name="Oliveira C."/>
            <person name="Osipova E."/>
            <person name="Leigh N.D."/>
            <person name="Simon A."/>
            <person name="Yun M.H."/>
        </authorList>
    </citation>
    <scope>NUCLEOTIDE SEQUENCE</scope>
    <source>
        <strain evidence="2">20211129_DDA</strain>
        <tissue evidence="2">Liver</tissue>
    </source>
</reference>
<name>A0AAV7RRG1_PLEWA</name>
<sequence>MAINPEMQRKIHDDGIRESSVCPCVLVLHFGLRFVTRGYVVYEKEVIREQENVCKKNGGLGDKEEESDKEVGRERAGGSQEHFQQRMQPQLSESSASRASALFLE</sequence>
<feature type="compositionally biased region" description="Polar residues" evidence="1">
    <location>
        <begin position="81"/>
        <end position="91"/>
    </location>
</feature>
<dbReference type="AlphaFoldDB" id="A0AAV7RRG1"/>
<evidence type="ECO:0000313" key="3">
    <source>
        <dbReference type="Proteomes" id="UP001066276"/>
    </source>
</evidence>
<protein>
    <submittedName>
        <fullName evidence="2">Uncharacterized protein</fullName>
    </submittedName>
</protein>
<proteinExistence type="predicted"/>
<feature type="region of interest" description="Disordered" evidence="1">
    <location>
        <begin position="55"/>
        <end position="105"/>
    </location>
</feature>